<keyword evidence="1" id="KW-0812">Transmembrane</keyword>
<proteinExistence type="predicted"/>
<keyword evidence="1" id="KW-0472">Membrane</keyword>
<name>A0ABR7NK66_9FIRM</name>
<keyword evidence="1" id="KW-1133">Transmembrane helix</keyword>
<sequence length="497" mass="52318">MMLEILLEIIAPGNLLMMNLGMAAGIIIGALPGLSVILAITVLLPFTFGMSSLPGMFLLLGAYCGATYGGSITAILINTPGTPNAAATVLDGYPMAQQGRAGDALKAALVGSTFGGMVSCLALIFLAPLLAQFALKFGPAEYFSLCIFGLSVVISISGGSIAKGVVMAGLGLLLSTVGIDPLEGISRFRFGRSELLGGITTAALLLGVFAVGEILMKSYAGEKGSGKILEYQKATVKIRDIFRYWKTMLHSSFLGVFIGAVPGTGGAIAAFLSYNITRSRSKRPEEFGNGCLEGVVAPETANNAVTGATLIPLLTLGVPGDAGMAVMFGALTMQGITPGPALFTDDKFWVCCIMGGLILINLFMLLQGSFFLRLFTNVTRVPVEVLIPCIMIFCTLGGFSVRNMVFDIAVVLICGFFGYWMKRFGYPLSPLVISLVLGSLTETNLRRAMVLSKGSISIFFAKPLSLTFLIIAVLILCMPLIKRALSAGKSSNRRGVI</sequence>
<feature type="transmembrane region" description="Helical" evidence="1">
    <location>
        <begin position="348"/>
        <end position="375"/>
    </location>
</feature>
<feature type="domain" description="DUF112" evidence="2">
    <location>
        <begin position="15"/>
        <end position="433"/>
    </location>
</feature>
<dbReference type="EMBL" id="JACRTB010000015">
    <property type="protein sequence ID" value="MBC8576799.1"/>
    <property type="molecule type" value="Genomic_DNA"/>
</dbReference>
<reference evidence="3 4" key="1">
    <citation type="submission" date="2020-08" db="EMBL/GenBank/DDBJ databases">
        <title>Genome public.</title>
        <authorList>
            <person name="Liu C."/>
            <person name="Sun Q."/>
        </authorList>
    </citation>
    <scope>NUCLEOTIDE SEQUENCE [LARGE SCALE GENOMIC DNA]</scope>
    <source>
        <strain evidence="3 4">BX1</strain>
    </source>
</reference>
<feature type="transmembrane region" description="Helical" evidence="1">
    <location>
        <begin position="253"/>
        <end position="274"/>
    </location>
</feature>
<evidence type="ECO:0000259" key="2">
    <source>
        <dbReference type="Pfam" id="PF01970"/>
    </source>
</evidence>
<dbReference type="InterPro" id="IPR002823">
    <property type="entry name" value="DUF112_TM"/>
</dbReference>
<feature type="transmembrane region" description="Helical" evidence="1">
    <location>
        <begin position="404"/>
        <end position="421"/>
    </location>
</feature>
<dbReference type="Pfam" id="PF01970">
    <property type="entry name" value="TctA"/>
    <property type="match status" value="1"/>
</dbReference>
<feature type="transmembrane region" description="Helical" evidence="1">
    <location>
        <begin position="142"/>
        <end position="159"/>
    </location>
</feature>
<feature type="transmembrane region" description="Helical" evidence="1">
    <location>
        <begin position="195"/>
        <end position="216"/>
    </location>
</feature>
<evidence type="ECO:0000313" key="3">
    <source>
        <dbReference type="EMBL" id="MBC8576799.1"/>
    </source>
</evidence>
<feature type="transmembrane region" description="Helical" evidence="1">
    <location>
        <begin position="20"/>
        <end position="44"/>
    </location>
</feature>
<comment type="caution">
    <text evidence="3">The sequence shown here is derived from an EMBL/GenBank/DDBJ whole genome shotgun (WGS) entry which is preliminary data.</text>
</comment>
<dbReference type="PANTHER" id="PTHR35342:SF5">
    <property type="entry name" value="TRICARBOXYLIC TRANSPORT PROTEIN"/>
    <property type="match status" value="1"/>
</dbReference>
<dbReference type="Proteomes" id="UP000658131">
    <property type="component" value="Unassembled WGS sequence"/>
</dbReference>
<organism evidence="3 4">
    <name type="scientific">Yanshouia hominis</name>
    <dbReference type="NCBI Taxonomy" id="2763673"/>
    <lineage>
        <taxon>Bacteria</taxon>
        <taxon>Bacillati</taxon>
        <taxon>Bacillota</taxon>
        <taxon>Clostridia</taxon>
        <taxon>Eubacteriales</taxon>
        <taxon>Oscillospiraceae</taxon>
        <taxon>Yanshouia</taxon>
    </lineage>
</organism>
<gene>
    <name evidence="3" type="ORF">H8717_10350</name>
</gene>
<protein>
    <submittedName>
        <fullName evidence="3">Tripartite tricarboxylate transporter permease</fullName>
    </submittedName>
</protein>
<evidence type="ECO:0000256" key="1">
    <source>
        <dbReference type="SAM" id="Phobius"/>
    </source>
</evidence>
<keyword evidence="4" id="KW-1185">Reference proteome</keyword>
<evidence type="ECO:0000313" key="4">
    <source>
        <dbReference type="Proteomes" id="UP000658131"/>
    </source>
</evidence>
<dbReference type="PANTHER" id="PTHR35342">
    <property type="entry name" value="TRICARBOXYLIC TRANSPORT PROTEIN"/>
    <property type="match status" value="1"/>
</dbReference>
<feature type="transmembrane region" description="Helical" evidence="1">
    <location>
        <begin position="56"/>
        <end position="77"/>
    </location>
</feature>
<accession>A0ABR7NK66</accession>
<feature type="transmembrane region" description="Helical" evidence="1">
    <location>
        <begin position="457"/>
        <end position="481"/>
    </location>
</feature>
<feature type="transmembrane region" description="Helical" evidence="1">
    <location>
        <begin position="107"/>
        <end position="130"/>
    </location>
</feature>